<dbReference type="SUPFAM" id="SSF52540">
    <property type="entry name" value="P-loop containing nucleoside triphosphate hydrolases"/>
    <property type="match status" value="2"/>
</dbReference>
<dbReference type="SMART" id="SM00382">
    <property type="entry name" value="AAA"/>
    <property type="match status" value="2"/>
</dbReference>
<dbReference type="NCBIfam" id="TIGR03346">
    <property type="entry name" value="chaperone_ClpB"/>
    <property type="match status" value="1"/>
</dbReference>
<evidence type="ECO:0000256" key="1">
    <source>
        <dbReference type="ARBA" id="ARBA00008675"/>
    </source>
</evidence>
<accession>A0ABN8W1N4</accession>
<dbReference type="PROSITE" id="PS51903">
    <property type="entry name" value="CLP_R"/>
    <property type="match status" value="1"/>
</dbReference>
<gene>
    <name evidence="11 13" type="primary">clpB</name>
    <name evidence="13" type="ORF">NSPWAT_1596</name>
</gene>
<dbReference type="PROSITE" id="PS00871">
    <property type="entry name" value="CLPAB_2"/>
    <property type="match status" value="1"/>
</dbReference>
<keyword evidence="5 10" id="KW-0067">ATP-binding</keyword>
<dbReference type="CDD" id="cd19499">
    <property type="entry name" value="RecA-like_ClpB_Hsp104-like"/>
    <property type="match status" value="1"/>
</dbReference>
<dbReference type="InterPro" id="IPR036628">
    <property type="entry name" value="Clp_N_dom_sf"/>
</dbReference>
<keyword evidence="6 11" id="KW-0175">Coiled coil</keyword>
<comment type="subunit">
    <text evidence="11">Homohexamer; The oligomerization is ATP-dependent.</text>
</comment>
<evidence type="ECO:0000256" key="10">
    <source>
        <dbReference type="RuleBase" id="RU004432"/>
    </source>
</evidence>
<evidence type="ECO:0000313" key="14">
    <source>
        <dbReference type="Proteomes" id="UP001157733"/>
    </source>
</evidence>
<evidence type="ECO:0000256" key="5">
    <source>
        <dbReference type="ARBA" id="ARBA00022840"/>
    </source>
</evidence>
<dbReference type="SUPFAM" id="SSF81923">
    <property type="entry name" value="Double Clp-N motif"/>
    <property type="match status" value="1"/>
</dbReference>
<comment type="subcellular location">
    <subcellularLocation>
        <location evidence="11">Cytoplasm</location>
    </subcellularLocation>
</comment>
<evidence type="ECO:0000259" key="12">
    <source>
        <dbReference type="PROSITE" id="PS51903"/>
    </source>
</evidence>
<dbReference type="Pfam" id="PF02861">
    <property type="entry name" value="Clp_N"/>
    <property type="match status" value="1"/>
</dbReference>
<evidence type="ECO:0000256" key="2">
    <source>
        <dbReference type="ARBA" id="ARBA00017574"/>
    </source>
</evidence>
<dbReference type="PANTHER" id="PTHR11638">
    <property type="entry name" value="ATP-DEPENDENT CLP PROTEASE"/>
    <property type="match status" value="1"/>
</dbReference>
<dbReference type="CDD" id="cd00009">
    <property type="entry name" value="AAA"/>
    <property type="match status" value="1"/>
</dbReference>
<evidence type="ECO:0000256" key="7">
    <source>
        <dbReference type="ARBA" id="ARBA00023186"/>
    </source>
</evidence>
<dbReference type="PROSITE" id="PS00870">
    <property type="entry name" value="CLPAB_1"/>
    <property type="match status" value="1"/>
</dbReference>
<dbReference type="Pfam" id="PF17871">
    <property type="entry name" value="AAA_lid_9"/>
    <property type="match status" value="1"/>
</dbReference>
<dbReference type="InterPro" id="IPR004176">
    <property type="entry name" value="Clp_R_N"/>
</dbReference>
<dbReference type="Gene3D" id="3.40.50.300">
    <property type="entry name" value="P-loop containing nucleotide triphosphate hydrolases"/>
    <property type="match status" value="3"/>
</dbReference>
<dbReference type="InterPro" id="IPR001270">
    <property type="entry name" value="ClpA/B"/>
</dbReference>
<keyword evidence="11" id="KW-0963">Cytoplasm</keyword>
<dbReference type="SMART" id="SM01086">
    <property type="entry name" value="ClpB_D2-small"/>
    <property type="match status" value="1"/>
</dbReference>
<keyword evidence="11" id="KW-0346">Stress response</keyword>
<evidence type="ECO:0000256" key="11">
    <source>
        <dbReference type="RuleBase" id="RU362034"/>
    </source>
</evidence>
<dbReference type="Pfam" id="PF00004">
    <property type="entry name" value="AAA"/>
    <property type="match status" value="1"/>
</dbReference>
<dbReference type="InterPro" id="IPR041546">
    <property type="entry name" value="ClpA/ClpB_AAA_lid"/>
</dbReference>
<name>A0ABN8W1N4_9BACT</name>
<keyword evidence="4 10" id="KW-0547">Nucleotide-binding</keyword>
<evidence type="ECO:0000256" key="6">
    <source>
        <dbReference type="ARBA" id="ARBA00023054"/>
    </source>
</evidence>
<organism evidence="13 14">
    <name type="scientific">Nitrospina watsonii</name>
    <dbReference type="NCBI Taxonomy" id="1323948"/>
    <lineage>
        <taxon>Bacteria</taxon>
        <taxon>Pseudomonadati</taxon>
        <taxon>Nitrospinota/Tectimicrobiota group</taxon>
        <taxon>Nitrospinota</taxon>
        <taxon>Nitrospinia</taxon>
        <taxon>Nitrospinales</taxon>
        <taxon>Nitrospinaceae</taxon>
        <taxon>Nitrospina</taxon>
    </lineage>
</organism>
<protein>
    <recommendedName>
        <fullName evidence="2 11">Chaperone protein ClpB</fullName>
    </recommendedName>
</protein>
<dbReference type="Gene3D" id="1.10.8.60">
    <property type="match status" value="1"/>
</dbReference>
<comment type="subunit">
    <text evidence="8">Homohexamer. The oligomerization is ATP-dependent.</text>
</comment>
<comment type="similarity">
    <text evidence="1 10">Belongs to the ClpA/ClpB family.</text>
</comment>
<dbReference type="InterPro" id="IPR050130">
    <property type="entry name" value="ClpA_ClpB"/>
</dbReference>
<evidence type="ECO:0000256" key="4">
    <source>
        <dbReference type="ARBA" id="ARBA00022741"/>
    </source>
</evidence>
<dbReference type="Pfam" id="PF07724">
    <property type="entry name" value="AAA_2"/>
    <property type="match status" value="1"/>
</dbReference>
<keyword evidence="3 9" id="KW-0677">Repeat</keyword>
<dbReference type="EMBL" id="OX336137">
    <property type="protein sequence ID" value="CAI2718455.1"/>
    <property type="molecule type" value="Genomic_DNA"/>
</dbReference>
<dbReference type="Proteomes" id="UP001157733">
    <property type="component" value="Chromosome"/>
</dbReference>
<feature type="domain" description="Clp R" evidence="12">
    <location>
        <begin position="3"/>
        <end position="147"/>
    </location>
</feature>
<evidence type="ECO:0000256" key="9">
    <source>
        <dbReference type="PROSITE-ProRule" id="PRU01251"/>
    </source>
</evidence>
<dbReference type="PANTHER" id="PTHR11638:SF18">
    <property type="entry name" value="HEAT SHOCK PROTEIN 104"/>
    <property type="match status" value="1"/>
</dbReference>
<dbReference type="Gene3D" id="1.10.1780.10">
    <property type="entry name" value="Clp, N-terminal domain"/>
    <property type="match status" value="1"/>
</dbReference>
<dbReference type="InterPro" id="IPR003959">
    <property type="entry name" value="ATPase_AAA_core"/>
</dbReference>
<dbReference type="InterPro" id="IPR018368">
    <property type="entry name" value="ClpA/B_CS1"/>
</dbReference>
<keyword evidence="14" id="KW-1185">Reference proteome</keyword>
<keyword evidence="7 10" id="KW-0143">Chaperone</keyword>
<evidence type="ECO:0000256" key="3">
    <source>
        <dbReference type="ARBA" id="ARBA00022737"/>
    </source>
</evidence>
<proteinExistence type="inferred from homology"/>
<comment type="function">
    <text evidence="11">Part of a stress-induced multi-chaperone system, it is involved in the recovery of the cell from heat-induced damage, in cooperation with DnaK, DnaJ and GrpE.</text>
</comment>
<feature type="coiled-coil region" evidence="11">
    <location>
        <begin position="406"/>
        <end position="534"/>
    </location>
</feature>
<reference evidence="13 14" key="1">
    <citation type="submission" date="2022-09" db="EMBL/GenBank/DDBJ databases">
        <authorList>
            <person name="Kop L."/>
        </authorList>
    </citation>
    <scope>NUCLEOTIDE SEQUENCE [LARGE SCALE GENOMIC DNA]</scope>
    <source>
        <strain evidence="13 14">347</strain>
    </source>
</reference>
<evidence type="ECO:0000313" key="13">
    <source>
        <dbReference type="EMBL" id="CAI2718455.1"/>
    </source>
</evidence>
<dbReference type="InterPro" id="IPR028299">
    <property type="entry name" value="ClpA/B_CS2"/>
</dbReference>
<dbReference type="RefSeq" id="WP_282011352.1">
    <property type="nucleotide sequence ID" value="NZ_OX336137.1"/>
</dbReference>
<evidence type="ECO:0000256" key="8">
    <source>
        <dbReference type="ARBA" id="ARBA00026057"/>
    </source>
</evidence>
<sequence>MRFDRMTIKLQNAVMEAQALCEEARQQAIECEHLLLPLLKDTEGIAPVLIGKAGADTTRLVADLQEQANKYPKVEGASSQVHLSTGLKDILDKAFEEARQIKDEFVNAEHVLLAVAADIKTHAGKLFKSHGIKREDLLMALTTLRGSQRVTDQDPEAKYQVLEKYCIDLTQKASSSKLDPVIGRDAEIRRVVQVLSRRTKNNPVLIGEPGVGKTAIVEGLAQRIVHGDVPEGLKDKRIIALDLAALVAGTKYRGEFEERLKAVLKEINSSEGEIILFIDELHTLIGAGSAEGSMDASNMLKPALARGELHCVGATTLREYRKHIEKDAALERRFQPVMVGEPSVEDTISILRGLKEKYEVHHGVRIQDAAILAAARLSHRYISDRFLPDKAIDLIDEAASSLRMQIDSLPAEIDEYQRKIMQLEIEREALKKESDAQSKDRLQKIQKEIESLGAACETMKQQWESEKKVIAEKRELKEKVERARQECDVAEREGRLGQAAELKYGTLPRLEKEMADLESHLSQVQTEKKILNEEVGEEEIANIVSRWTGVPVDKMMQSERRRLLAMEGELHKKVVGQDEAVKAVSNAIRRSRAGIQDPNRPIGTFLFLGPTGVGKTQLARTLAEFLFDDEQAMIRVDMSEYMEKHSTARLIGAPPGYVGYEEGGYLTEHVRRKPYSVVLLDEIEKAHPDVFNLFLQILDEGRLTDGHGKTVDFKNAVVLMTSNIAGKMIQEAGMQMSEMEKAGTADWDHGHEDIQEAVRQELRQHFRPEFLNRIDDIVIFRNLSRDQIKDIVEIQIGDLRKRLADRQMALELSDAAKALLAEKGYDPVFGARPLKRVIQKYVQDPLSLKLLDEEVHEGDTIRVDRENDVLIFKKS</sequence>
<dbReference type="InterPro" id="IPR027417">
    <property type="entry name" value="P-loop_NTPase"/>
</dbReference>
<dbReference type="InterPro" id="IPR019489">
    <property type="entry name" value="Clp_ATPase_C"/>
</dbReference>
<dbReference type="InterPro" id="IPR017730">
    <property type="entry name" value="Chaperonin_ClpB"/>
</dbReference>
<dbReference type="Pfam" id="PF10431">
    <property type="entry name" value="ClpB_D2-small"/>
    <property type="match status" value="1"/>
</dbReference>
<dbReference type="PRINTS" id="PR00300">
    <property type="entry name" value="CLPPROTEASEA"/>
</dbReference>
<dbReference type="InterPro" id="IPR003593">
    <property type="entry name" value="AAA+_ATPase"/>
</dbReference>